<evidence type="ECO:0000256" key="7">
    <source>
        <dbReference type="SAM" id="Phobius"/>
    </source>
</evidence>
<dbReference type="GO" id="GO:0045454">
    <property type="term" value="P:cell redox homeostasis"/>
    <property type="evidence" value="ECO:0007669"/>
    <property type="project" value="TreeGrafter"/>
</dbReference>
<feature type="transmembrane region" description="Helical" evidence="7">
    <location>
        <begin position="372"/>
        <end position="392"/>
    </location>
</feature>
<keyword evidence="10" id="KW-1185">Reference proteome</keyword>
<dbReference type="STRING" id="981222.Cabther_B0663"/>
<dbReference type="PANTHER" id="PTHR32234:SF3">
    <property type="entry name" value="SUPPRESSION OF COPPER SENSITIVITY PROTEIN"/>
    <property type="match status" value="1"/>
</dbReference>
<dbReference type="GO" id="GO:0017004">
    <property type="term" value="P:cytochrome complex assembly"/>
    <property type="evidence" value="ECO:0007669"/>
    <property type="project" value="UniProtKB-KW"/>
</dbReference>
<reference evidence="9 10" key="1">
    <citation type="journal article" date="2012" name="Environ. Microbiol.">
        <title>Complete genome of Candidatus Chloracidobacterium thermophilum, a chlorophyll-based photoheterotroph belonging to the phylum Acidobacteria.</title>
        <authorList>
            <person name="Garcia Costas A.M."/>
            <person name="Liu Z."/>
            <person name="Tomsho L.P."/>
            <person name="Schuster S.C."/>
            <person name="Ward D.M."/>
            <person name="Bryant D.A."/>
        </authorList>
    </citation>
    <scope>NUCLEOTIDE SEQUENCE [LARGE SCALE GENOMIC DNA]</scope>
    <source>
        <strain evidence="9 10">B</strain>
    </source>
</reference>
<dbReference type="InterPro" id="IPR036249">
    <property type="entry name" value="Thioredoxin-like_sf"/>
</dbReference>
<feature type="transmembrane region" description="Helical" evidence="7">
    <location>
        <begin position="447"/>
        <end position="471"/>
    </location>
</feature>
<name>G2LKQ4_CHLTF</name>
<evidence type="ECO:0000256" key="3">
    <source>
        <dbReference type="ARBA" id="ARBA00022692"/>
    </source>
</evidence>
<evidence type="ECO:0000313" key="9">
    <source>
        <dbReference type="EMBL" id="AEP13661.1"/>
    </source>
</evidence>
<dbReference type="PANTHER" id="PTHR32234">
    <property type="entry name" value="THIOL:DISULFIDE INTERCHANGE PROTEIN DSBD"/>
    <property type="match status" value="1"/>
</dbReference>
<feature type="transmembrane region" description="Helical" evidence="7">
    <location>
        <begin position="550"/>
        <end position="571"/>
    </location>
</feature>
<feature type="transmembrane region" description="Helical" evidence="7">
    <location>
        <begin position="583"/>
        <end position="603"/>
    </location>
</feature>
<feature type="transmembrane region" description="Helical" evidence="7">
    <location>
        <begin position="412"/>
        <end position="435"/>
    </location>
</feature>
<dbReference type="GO" id="GO:0005886">
    <property type="term" value="C:plasma membrane"/>
    <property type="evidence" value="ECO:0007669"/>
    <property type="project" value="UniProtKB-SubCell"/>
</dbReference>
<organism evidence="9 10">
    <name type="scientific">Chloracidobacterium thermophilum (strain B)</name>
    <dbReference type="NCBI Taxonomy" id="981222"/>
    <lineage>
        <taxon>Bacteria</taxon>
        <taxon>Pseudomonadati</taxon>
        <taxon>Acidobacteriota</taxon>
        <taxon>Terriglobia</taxon>
        <taxon>Terriglobales</taxon>
        <taxon>Acidobacteriaceae</taxon>
        <taxon>Chloracidobacterium</taxon>
    </lineage>
</organism>
<dbReference type="KEGG" id="ctm:Cabther_B0663"/>
<dbReference type="AlphaFoldDB" id="G2LKQ4"/>
<keyword evidence="4" id="KW-0201">Cytochrome c-type biogenesis</keyword>
<keyword evidence="2" id="KW-1003">Cell membrane</keyword>
<evidence type="ECO:0000256" key="4">
    <source>
        <dbReference type="ARBA" id="ARBA00022748"/>
    </source>
</evidence>
<keyword evidence="3 7" id="KW-0812">Transmembrane</keyword>
<dbReference type="InterPro" id="IPR003834">
    <property type="entry name" value="Cyt_c_assmbl_TM_dom"/>
</dbReference>
<evidence type="ECO:0000313" key="10">
    <source>
        <dbReference type="Proteomes" id="UP000006791"/>
    </source>
</evidence>
<dbReference type="InterPro" id="IPR035671">
    <property type="entry name" value="DsbD_gamma"/>
</dbReference>
<gene>
    <name evidence="9" type="ordered locus">Cabther_B0663</name>
</gene>
<dbReference type="InterPro" id="IPR013766">
    <property type="entry name" value="Thioredoxin_domain"/>
</dbReference>
<evidence type="ECO:0000256" key="1">
    <source>
        <dbReference type="ARBA" id="ARBA00004651"/>
    </source>
</evidence>
<dbReference type="CDD" id="cd02953">
    <property type="entry name" value="DsbDgamma"/>
    <property type="match status" value="1"/>
</dbReference>
<feature type="transmembrane region" description="Helical" evidence="7">
    <location>
        <begin position="320"/>
        <end position="351"/>
    </location>
</feature>
<evidence type="ECO:0000259" key="8">
    <source>
        <dbReference type="PROSITE" id="PS51352"/>
    </source>
</evidence>
<accession>G2LKQ4</accession>
<dbReference type="InterPro" id="IPR028250">
    <property type="entry name" value="DsbDN"/>
</dbReference>
<dbReference type="Pfam" id="PF11412">
    <property type="entry name" value="DsbD_N"/>
    <property type="match status" value="1"/>
</dbReference>
<feature type="domain" description="Thioredoxin" evidence="8">
    <location>
        <begin position="606"/>
        <end position="737"/>
    </location>
</feature>
<dbReference type="GO" id="GO:0015035">
    <property type="term" value="F:protein-disulfide reductase activity"/>
    <property type="evidence" value="ECO:0007669"/>
    <property type="project" value="TreeGrafter"/>
</dbReference>
<evidence type="ECO:0000256" key="5">
    <source>
        <dbReference type="ARBA" id="ARBA00022989"/>
    </source>
</evidence>
<dbReference type="Proteomes" id="UP000006791">
    <property type="component" value="Chromosome 2"/>
</dbReference>
<evidence type="ECO:0000256" key="2">
    <source>
        <dbReference type="ARBA" id="ARBA00022475"/>
    </source>
</evidence>
<dbReference type="SUPFAM" id="SSF52833">
    <property type="entry name" value="Thioredoxin-like"/>
    <property type="match status" value="1"/>
</dbReference>
<dbReference type="EMBL" id="CP002515">
    <property type="protein sequence ID" value="AEP13661.1"/>
    <property type="molecule type" value="Genomic_DNA"/>
</dbReference>
<dbReference type="Pfam" id="PF13899">
    <property type="entry name" value="Thioredoxin_7"/>
    <property type="match status" value="1"/>
</dbReference>
<keyword evidence="5 7" id="KW-1133">Transmembrane helix</keyword>
<sequence>MMQHRWKHGRLWLAAVALGLFSIGWPGGLWTSPAMAAPVEQPHVKAELIAETTAIRPGVPFWVAIRFELEEHWHTYWRNPGDSGQPTSIKWKLPPGFKADDIQWPIPKRIEVSGLVGYGYEKEVLHLIRITPPDKLPVGRPVTLAGKVRWLVCREECIPGDAELTLTLPVTNDVPQPSPWTEAFSRARAQLPLATSEWKLRAAQDGDHLVLLLTPPPGAEPLTEVTFFPFEELVIEGAEPQRLLRVKGGYALRLARSKVAEKTPTQLAGVIVTPTGWRGAGTEPGLTVEVPIEPLTALGDLLTPVAGTRSDRSSSGGQPLGWLALLVTLGGAFLGGLILNLMPCVLPVLSIKVLGFVEQARAGRGEAWQHGLVFTAGVVLSFWALAGILLALRAGGQQLGWGFQLQEPAFVAFLVAVLFVFGLVLFGVFEVGLTLTTVGGAAMNRSGLAGSFFTGVLATVVATPCTAPFMGSALGVALAQPTAVALLIFTALALGMSAPYLILAAAPQLLRFVPRPGAWMESFKQFMGFLLMGSVVWLLWVLGLEVGVDGLALMLGMLVLIGLGGWIWGRWGSLTRTPAVRRIAMATALLIIVGSTVFGVTTIHQLPPAASAATGSRETKSGGIRWEPFSPARVEELRRAGKPVFVDFTAAWCLSCKANEKVALETEAVRQEIEQRGIVMVKADWTNREEEITRTLAEFGRSGVPLYVFYPANGGEPKVLPEVITPGLILETFRENS</sequence>
<keyword evidence="6 7" id="KW-0472">Membrane</keyword>
<dbReference type="HOGENOM" id="CLU_014657_1_0_0"/>
<dbReference type="PROSITE" id="PS51352">
    <property type="entry name" value="THIOREDOXIN_2"/>
    <property type="match status" value="1"/>
</dbReference>
<proteinExistence type="predicted"/>
<evidence type="ECO:0000256" key="6">
    <source>
        <dbReference type="ARBA" id="ARBA00023136"/>
    </source>
</evidence>
<dbReference type="Gene3D" id="3.40.30.10">
    <property type="entry name" value="Glutaredoxin"/>
    <property type="match status" value="1"/>
</dbReference>
<protein>
    <submittedName>
        <fullName evidence="9">Thiol:disulfide interchange protein</fullName>
    </submittedName>
</protein>
<feature type="transmembrane region" description="Helical" evidence="7">
    <location>
        <begin position="483"/>
        <end position="505"/>
    </location>
</feature>
<dbReference type="Pfam" id="PF02683">
    <property type="entry name" value="DsbD_TM"/>
    <property type="match status" value="1"/>
</dbReference>
<feature type="transmembrane region" description="Helical" evidence="7">
    <location>
        <begin position="526"/>
        <end position="544"/>
    </location>
</feature>
<comment type="subcellular location">
    <subcellularLocation>
        <location evidence="1">Cell membrane</location>
        <topology evidence="1">Multi-pass membrane protein</topology>
    </subcellularLocation>
</comment>